<dbReference type="STRING" id="748909.SAMN05192575_106192"/>
<dbReference type="EMBL" id="FOKC01000006">
    <property type="protein sequence ID" value="SFB28499.1"/>
    <property type="molecule type" value="Genomic_DNA"/>
</dbReference>
<evidence type="ECO:0000313" key="1">
    <source>
        <dbReference type="EMBL" id="SFB28499.1"/>
    </source>
</evidence>
<evidence type="ECO:0000313" key="2">
    <source>
        <dbReference type="Proteomes" id="UP000199113"/>
    </source>
</evidence>
<protein>
    <submittedName>
        <fullName evidence="1">Uncharacterized protein</fullName>
    </submittedName>
</protein>
<proteinExistence type="predicted"/>
<sequence length="51" mass="5490">MDSSRVVMLTQAPVSMPSPTSGSWYFSRGTRRDADVAPYAVRHSAAYVAGV</sequence>
<accession>A0A1I0ZRR9</accession>
<dbReference type="Proteomes" id="UP000199113">
    <property type="component" value="Unassembled WGS sequence"/>
</dbReference>
<organism evidence="1 2">
    <name type="scientific">Nocardioides alpinus</name>
    <dbReference type="NCBI Taxonomy" id="748909"/>
    <lineage>
        <taxon>Bacteria</taxon>
        <taxon>Bacillati</taxon>
        <taxon>Actinomycetota</taxon>
        <taxon>Actinomycetes</taxon>
        <taxon>Propionibacteriales</taxon>
        <taxon>Nocardioidaceae</taxon>
        <taxon>Nocardioides</taxon>
    </lineage>
</organism>
<dbReference type="AlphaFoldDB" id="A0A1I0ZRR9"/>
<reference evidence="1" key="1">
    <citation type="submission" date="2016-10" db="EMBL/GenBank/DDBJ databases">
        <authorList>
            <person name="de Groot N.N."/>
        </authorList>
    </citation>
    <scope>NUCLEOTIDE SEQUENCE [LARGE SCALE GENOMIC DNA]</scope>
    <source>
        <strain evidence="1">CGMCC 1.10697</strain>
    </source>
</reference>
<gene>
    <name evidence="1" type="ORF">SAMN05192575_106192</name>
</gene>
<name>A0A1I0ZRR9_9ACTN</name>